<dbReference type="InterPro" id="IPR004864">
    <property type="entry name" value="LEA_2"/>
</dbReference>
<reference evidence="8 9" key="1">
    <citation type="journal article" date="2022" name="Cell">
        <title>Repeat-based holocentromeres influence genome architecture and karyotype evolution.</title>
        <authorList>
            <person name="Hofstatter P.G."/>
            <person name="Thangavel G."/>
            <person name="Lux T."/>
            <person name="Neumann P."/>
            <person name="Vondrak T."/>
            <person name="Novak P."/>
            <person name="Zhang M."/>
            <person name="Costa L."/>
            <person name="Castellani M."/>
            <person name="Scott A."/>
            <person name="Toegelov H."/>
            <person name="Fuchs J."/>
            <person name="Mata-Sucre Y."/>
            <person name="Dias Y."/>
            <person name="Vanzela A.L.L."/>
            <person name="Huettel B."/>
            <person name="Almeida C.C.S."/>
            <person name="Simkova H."/>
            <person name="Souza G."/>
            <person name="Pedrosa-Harand A."/>
            <person name="Macas J."/>
            <person name="Mayer K.F.X."/>
            <person name="Houben A."/>
            <person name="Marques A."/>
        </authorList>
    </citation>
    <scope>NUCLEOTIDE SEQUENCE [LARGE SCALE GENOMIC DNA]</scope>
    <source>
        <strain evidence="8">RhyTen1mFocal</strain>
    </source>
</reference>
<sequence>MLLISSRPTQTMSEQSNQYHNNKSTTTTLTFGPFLSQFPTLSLYLPFHFFLFSPISTPSTKLRTHFLLSSVSHTPYLNPFKIPGTNQMSSSNPPRGCCSRCCSSLISLGLLILIYWLIFQPHQIRVYMNSATLSNFSLSDATLTSLSYNIALNISLRNPNRKIGIYYDRLSAEAFYDGSQLGSTESNFFDPFFQHTKTTHMVYPVFQGSQGNLSKDVKDAFNKDKNDGAYNLDVKLNAKVRHKVWFIKLSFRPKIDCWLKFPLVANGNATVAAQPTKCRVKY</sequence>
<accession>A0AAD5ZTC1</accession>
<keyword evidence="2 6" id="KW-0812">Transmembrane</keyword>
<comment type="subcellular location">
    <subcellularLocation>
        <location evidence="1">Membrane</location>
        <topology evidence="1">Single-pass membrane protein</topology>
    </subcellularLocation>
</comment>
<comment type="caution">
    <text evidence="8">The sequence shown here is derived from an EMBL/GenBank/DDBJ whole genome shotgun (WGS) entry which is preliminary data.</text>
</comment>
<dbReference type="GO" id="GO:0005886">
    <property type="term" value="C:plasma membrane"/>
    <property type="evidence" value="ECO:0007669"/>
    <property type="project" value="TreeGrafter"/>
</dbReference>
<dbReference type="GO" id="GO:0098542">
    <property type="term" value="P:defense response to other organism"/>
    <property type="evidence" value="ECO:0007669"/>
    <property type="project" value="InterPro"/>
</dbReference>
<name>A0AAD5ZTC1_9POAL</name>
<evidence type="ECO:0000313" key="8">
    <source>
        <dbReference type="EMBL" id="KAJ3703608.1"/>
    </source>
</evidence>
<dbReference type="EMBL" id="JAMRDG010000001">
    <property type="protein sequence ID" value="KAJ3703608.1"/>
    <property type="molecule type" value="Genomic_DNA"/>
</dbReference>
<evidence type="ECO:0000259" key="7">
    <source>
        <dbReference type="Pfam" id="PF03168"/>
    </source>
</evidence>
<dbReference type="AlphaFoldDB" id="A0AAD5ZTC1"/>
<keyword evidence="9" id="KW-1185">Reference proteome</keyword>
<dbReference type="Proteomes" id="UP001210211">
    <property type="component" value="Unassembled WGS sequence"/>
</dbReference>
<dbReference type="PANTHER" id="PTHR31415:SF16">
    <property type="entry name" value="HARPIN-INDUCED PROTEIN 1 CONTAINING PROTEIN"/>
    <property type="match status" value="1"/>
</dbReference>
<evidence type="ECO:0000256" key="2">
    <source>
        <dbReference type="ARBA" id="ARBA00022692"/>
    </source>
</evidence>
<feature type="domain" description="Late embryogenesis abundant protein LEA-2 subgroup" evidence="7">
    <location>
        <begin position="154"/>
        <end position="238"/>
    </location>
</feature>
<evidence type="ECO:0000256" key="4">
    <source>
        <dbReference type="ARBA" id="ARBA00023136"/>
    </source>
</evidence>
<evidence type="ECO:0000256" key="5">
    <source>
        <dbReference type="SAM" id="MobiDB-lite"/>
    </source>
</evidence>
<feature type="transmembrane region" description="Helical" evidence="6">
    <location>
        <begin position="97"/>
        <end position="118"/>
    </location>
</feature>
<organism evidence="8 9">
    <name type="scientific">Rhynchospora tenuis</name>
    <dbReference type="NCBI Taxonomy" id="198213"/>
    <lineage>
        <taxon>Eukaryota</taxon>
        <taxon>Viridiplantae</taxon>
        <taxon>Streptophyta</taxon>
        <taxon>Embryophyta</taxon>
        <taxon>Tracheophyta</taxon>
        <taxon>Spermatophyta</taxon>
        <taxon>Magnoliopsida</taxon>
        <taxon>Liliopsida</taxon>
        <taxon>Poales</taxon>
        <taxon>Cyperaceae</taxon>
        <taxon>Cyperoideae</taxon>
        <taxon>Rhynchosporeae</taxon>
        <taxon>Rhynchospora</taxon>
    </lineage>
</organism>
<gene>
    <name evidence="8" type="ORF">LUZ61_007313</name>
</gene>
<dbReference type="InterPro" id="IPR044839">
    <property type="entry name" value="NDR1-like"/>
</dbReference>
<dbReference type="Pfam" id="PF03168">
    <property type="entry name" value="LEA_2"/>
    <property type="match status" value="1"/>
</dbReference>
<evidence type="ECO:0000256" key="3">
    <source>
        <dbReference type="ARBA" id="ARBA00022989"/>
    </source>
</evidence>
<dbReference type="PANTHER" id="PTHR31415">
    <property type="entry name" value="OS05G0367900 PROTEIN"/>
    <property type="match status" value="1"/>
</dbReference>
<feature type="region of interest" description="Disordered" evidence="5">
    <location>
        <begin position="1"/>
        <end position="21"/>
    </location>
</feature>
<evidence type="ECO:0000256" key="1">
    <source>
        <dbReference type="ARBA" id="ARBA00004167"/>
    </source>
</evidence>
<keyword evidence="4 6" id="KW-0472">Membrane</keyword>
<dbReference type="GO" id="GO:0009506">
    <property type="term" value="C:plasmodesma"/>
    <property type="evidence" value="ECO:0007669"/>
    <property type="project" value="TreeGrafter"/>
</dbReference>
<proteinExistence type="predicted"/>
<protein>
    <recommendedName>
        <fullName evidence="7">Late embryogenesis abundant protein LEA-2 subgroup domain-containing protein</fullName>
    </recommendedName>
</protein>
<keyword evidence="3 6" id="KW-1133">Transmembrane helix</keyword>
<evidence type="ECO:0000313" key="9">
    <source>
        <dbReference type="Proteomes" id="UP001210211"/>
    </source>
</evidence>
<evidence type="ECO:0000256" key="6">
    <source>
        <dbReference type="SAM" id="Phobius"/>
    </source>
</evidence>